<dbReference type="CDD" id="cd11386">
    <property type="entry name" value="MCP_signal"/>
    <property type="match status" value="1"/>
</dbReference>
<dbReference type="AlphaFoldDB" id="A0A066RKJ7"/>
<keyword evidence="6" id="KW-0472">Membrane</keyword>
<dbReference type="InterPro" id="IPR004090">
    <property type="entry name" value="Chemotax_Me-accpt_rcpt"/>
</dbReference>
<feature type="transmembrane region" description="Helical" evidence="6">
    <location>
        <begin position="12"/>
        <end position="31"/>
    </location>
</feature>
<name>A0A066RKJ7_9GAMM</name>
<dbReference type="GO" id="GO:0004888">
    <property type="term" value="F:transmembrane signaling receptor activity"/>
    <property type="evidence" value="ECO:0007669"/>
    <property type="project" value="InterPro"/>
</dbReference>
<keyword evidence="10" id="KW-1185">Reference proteome</keyword>
<evidence type="ECO:0000256" key="5">
    <source>
        <dbReference type="SAM" id="Coils"/>
    </source>
</evidence>
<dbReference type="PANTHER" id="PTHR32089:SF112">
    <property type="entry name" value="LYSOZYME-LIKE PROTEIN-RELATED"/>
    <property type="match status" value="1"/>
</dbReference>
<evidence type="ECO:0000313" key="9">
    <source>
        <dbReference type="EMBL" id="KDM89626.1"/>
    </source>
</evidence>
<dbReference type="Pfam" id="PF00015">
    <property type="entry name" value="MCPsignal"/>
    <property type="match status" value="1"/>
</dbReference>
<evidence type="ECO:0000313" key="10">
    <source>
        <dbReference type="Proteomes" id="UP000027192"/>
    </source>
</evidence>
<reference evidence="9 10" key="1">
    <citation type="submission" date="2014-04" db="EMBL/GenBank/DDBJ databases">
        <title>Draft genome sequence of Photobacterium halotolerans S2753: a solonamide, ngercheumicin and holomycin producer.</title>
        <authorList>
            <person name="Machado H.R."/>
            <person name="Gram L."/>
        </authorList>
    </citation>
    <scope>NUCLEOTIDE SEQUENCE [LARGE SCALE GENOMIC DNA]</scope>
    <source>
        <strain evidence="9 10">S2753</strain>
    </source>
</reference>
<dbReference type="GO" id="GO:0007165">
    <property type="term" value="P:signal transduction"/>
    <property type="evidence" value="ECO:0007669"/>
    <property type="project" value="UniProtKB-KW"/>
</dbReference>
<dbReference type="Gene3D" id="1.10.287.950">
    <property type="entry name" value="Methyl-accepting chemotaxis protein"/>
    <property type="match status" value="1"/>
</dbReference>
<dbReference type="PROSITE" id="PS50111">
    <property type="entry name" value="CHEMOTAXIS_TRANSDUC_2"/>
    <property type="match status" value="1"/>
</dbReference>
<dbReference type="Pfam" id="PF12729">
    <property type="entry name" value="4HB_MCP_1"/>
    <property type="match status" value="1"/>
</dbReference>
<evidence type="ECO:0000259" key="8">
    <source>
        <dbReference type="PROSITE" id="PS50885"/>
    </source>
</evidence>
<dbReference type="GO" id="GO:0006935">
    <property type="term" value="P:chemotaxis"/>
    <property type="evidence" value="ECO:0007669"/>
    <property type="project" value="InterPro"/>
</dbReference>
<sequence length="664" mass="72444">MKLSIARKLRVSFLFLTALFLAAAILLYFQITKVENHASSLLSVDLPTVDASRSIQQNAEFSVSSLRAYMLAADETRQAKYRQQLDDAFVKVDAELVRLQSHVTQAQFEQVKADWNTLKTSALAVAELSHQPENLPAHHQLQFEAAPLAEVALDQLQGMINEEEGNPEGEGRKRLMKLYTDAYTTLSNGLGELRAFLINANQDNLDKFEEYMRAHNRAVSEIERKKENLTESQQGLWSLFKEMQDLYLPMATDVVMQRQAQDWNKAIYLMETETLLAVEQLAQTIEAVVREQQAVAVQSGEAIGSSVQKVVILLIAISAIASLCSFVIGTWLGRDIGSRLGRVVQRAEQISHGDFSAKAMENKGSDEIASLIEAVNRMSVSLSGLVTGVSDKAQAVNASMDKLLVTNTDTAGEVTEQASRISSVATAIEEMTATAHETAQNTQLASEDLTHSASLLANGEQALMRNHQTVSELNTLVAQASEMVLQLSADSDRIEHVTEVIQGVAEQTNLLALNAAIEAARAGEQGRGFAVVADEVRLLAQRTTDSTTEINAIVDAIQSSTQHVVKVIAQSQSLVKVGTEHTVTATDMLKDSVRYMEEVSQKVSDIAVATEQQSNVSQSVAELVHQLSSSADEVSGNCSVANQTSQSIKSQVDDLNHAMKQFTV</sequence>
<dbReference type="PRINTS" id="PR00260">
    <property type="entry name" value="CHEMTRNSDUCR"/>
</dbReference>
<evidence type="ECO:0000256" key="1">
    <source>
        <dbReference type="ARBA" id="ARBA00004370"/>
    </source>
</evidence>
<keyword evidence="2 4" id="KW-0807">Transducer</keyword>
<proteinExistence type="inferred from homology"/>
<evidence type="ECO:0000259" key="7">
    <source>
        <dbReference type="PROSITE" id="PS50111"/>
    </source>
</evidence>
<feature type="domain" description="Methyl-accepting transducer" evidence="7">
    <location>
        <begin position="392"/>
        <end position="628"/>
    </location>
</feature>
<keyword evidence="6" id="KW-1133">Transmembrane helix</keyword>
<dbReference type="InterPro" id="IPR024478">
    <property type="entry name" value="HlyB_4HB_MCP"/>
</dbReference>
<dbReference type="PANTHER" id="PTHR32089">
    <property type="entry name" value="METHYL-ACCEPTING CHEMOTAXIS PROTEIN MCPB"/>
    <property type="match status" value="1"/>
</dbReference>
<evidence type="ECO:0000256" key="6">
    <source>
        <dbReference type="SAM" id="Phobius"/>
    </source>
</evidence>
<keyword evidence="5" id="KW-0175">Coiled coil</keyword>
<dbReference type="FunFam" id="1.10.287.950:FF:000001">
    <property type="entry name" value="Methyl-accepting chemotaxis sensory transducer"/>
    <property type="match status" value="1"/>
</dbReference>
<dbReference type="Proteomes" id="UP000027192">
    <property type="component" value="Unassembled WGS sequence"/>
</dbReference>
<dbReference type="SMART" id="SM00283">
    <property type="entry name" value="MA"/>
    <property type="match status" value="1"/>
</dbReference>
<comment type="caution">
    <text evidence="9">The sequence shown here is derived from an EMBL/GenBank/DDBJ whole genome shotgun (WGS) entry which is preliminary data.</text>
</comment>
<dbReference type="InterPro" id="IPR004089">
    <property type="entry name" value="MCPsignal_dom"/>
</dbReference>
<accession>A0A066RKJ7</accession>
<dbReference type="SUPFAM" id="SSF58104">
    <property type="entry name" value="Methyl-accepting chemotaxis protein (MCP) signaling domain"/>
    <property type="match status" value="1"/>
</dbReference>
<dbReference type="OrthoDB" id="5731264at2"/>
<evidence type="ECO:0000256" key="4">
    <source>
        <dbReference type="PROSITE-ProRule" id="PRU00284"/>
    </source>
</evidence>
<dbReference type="PROSITE" id="PS50885">
    <property type="entry name" value="HAMP"/>
    <property type="match status" value="1"/>
</dbReference>
<feature type="transmembrane region" description="Helical" evidence="6">
    <location>
        <begin position="310"/>
        <end position="332"/>
    </location>
</feature>
<dbReference type="EMBL" id="JMIB01000057">
    <property type="protein sequence ID" value="KDM89626.1"/>
    <property type="molecule type" value="Genomic_DNA"/>
</dbReference>
<dbReference type="CDD" id="cd06225">
    <property type="entry name" value="HAMP"/>
    <property type="match status" value="1"/>
</dbReference>
<dbReference type="RefSeq" id="WP_036757479.1">
    <property type="nucleotide sequence ID" value="NZ_JAGSGC010000025.1"/>
</dbReference>
<dbReference type="GO" id="GO:0016020">
    <property type="term" value="C:membrane"/>
    <property type="evidence" value="ECO:0007669"/>
    <property type="project" value="UniProtKB-SubCell"/>
</dbReference>
<gene>
    <name evidence="9" type="ORF">EA58_21560</name>
</gene>
<dbReference type="InterPro" id="IPR003660">
    <property type="entry name" value="HAMP_dom"/>
</dbReference>
<evidence type="ECO:0000256" key="2">
    <source>
        <dbReference type="ARBA" id="ARBA00023224"/>
    </source>
</evidence>
<comment type="subcellular location">
    <subcellularLocation>
        <location evidence="1">Membrane</location>
    </subcellularLocation>
</comment>
<organism evidence="9 10">
    <name type="scientific">Photobacterium galatheae</name>
    <dbReference type="NCBI Taxonomy" id="1654360"/>
    <lineage>
        <taxon>Bacteria</taxon>
        <taxon>Pseudomonadati</taxon>
        <taxon>Pseudomonadota</taxon>
        <taxon>Gammaproteobacteria</taxon>
        <taxon>Vibrionales</taxon>
        <taxon>Vibrionaceae</taxon>
        <taxon>Photobacterium</taxon>
    </lineage>
</organism>
<keyword evidence="6" id="KW-0812">Transmembrane</keyword>
<comment type="similarity">
    <text evidence="3">Belongs to the methyl-accepting chemotaxis (MCP) protein family.</text>
</comment>
<dbReference type="STRING" id="1654360.EA58_21560"/>
<evidence type="ECO:0000256" key="3">
    <source>
        <dbReference type="ARBA" id="ARBA00029447"/>
    </source>
</evidence>
<protein>
    <submittedName>
        <fullName evidence="9">Chemotaxis protein</fullName>
    </submittedName>
</protein>
<dbReference type="Pfam" id="PF00672">
    <property type="entry name" value="HAMP"/>
    <property type="match status" value="1"/>
</dbReference>
<feature type="domain" description="HAMP" evidence="8">
    <location>
        <begin position="334"/>
        <end position="387"/>
    </location>
</feature>
<feature type="coiled-coil region" evidence="5">
    <location>
        <begin position="205"/>
        <end position="232"/>
    </location>
</feature>
<dbReference type="SMART" id="SM00304">
    <property type="entry name" value="HAMP"/>
    <property type="match status" value="1"/>
</dbReference>